<dbReference type="EMBL" id="VJSY01000008">
    <property type="protein sequence ID" value="MDR8752999.1"/>
    <property type="molecule type" value="Genomic_DNA"/>
</dbReference>
<reference evidence="1 2" key="1">
    <citation type="submission" date="2019-06" db="EMBL/GenBank/DDBJ databases">
        <title>Evolution of Burkholderia multivorans in the lungs of Cystic Fibrosis patients.</title>
        <authorList>
            <person name="Moreira L.M."/>
        </authorList>
    </citation>
    <scope>NUCLEOTIDE SEQUENCE [LARGE SCALE GENOMIC DNA]</scope>
    <source>
        <strain evidence="1 2">VC13239</strain>
    </source>
</reference>
<proteinExistence type="predicted"/>
<name>A0ABU2DZT0_9BURK</name>
<organism evidence="1 2">
    <name type="scientific">Burkholderia pseudomultivorans</name>
    <dbReference type="NCBI Taxonomy" id="1207504"/>
    <lineage>
        <taxon>Bacteria</taxon>
        <taxon>Pseudomonadati</taxon>
        <taxon>Pseudomonadota</taxon>
        <taxon>Betaproteobacteria</taxon>
        <taxon>Burkholderiales</taxon>
        <taxon>Burkholderiaceae</taxon>
        <taxon>Burkholderia</taxon>
        <taxon>Burkholderia cepacia complex</taxon>
    </lineage>
</organism>
<gene>
    <name evidence="1" type="ORF">FEQ00_01406</name>
</gene>
<accession>A0ABU2DZT0</accession>
<dbReference type="RefSeq" id="WP_175894114.1">
    <property type="nucleotide sequence ID" value="NZ_CADFDQ010000005.1"/>
</dbReference>
<evidence type="ECO:0000313" key="1">
    <source>
        <dbReference type="EMBL" id="MDR8752999.1"/>
    </source>
</evidence>
<protein>
    <recommendedName>
        <fullName evidence="3">NERD domain-containing protein</fullName>
    </recommendedName>
</protein>
<dbReference type="Proteomes" id="UP001248067">
    <property type="component" value="Unassembled WGS sequence"/>
</dbReference>
<evidence type="ECO:0000313" key="2">
    <source>
        <dbReference type="Proteomes" id="UP001248067"/>
    </source>
</evidence>
<sequence length="486" mass="54084">MNSEKTLNDFLTGFATLLDEVERELGAAAPDPYAGAGQGRPLEAQTRVRFFDRFVSLLGWDLGLGGDMAQEARIRAETTTYMDYVGVTRLTRVPVVLLEVKAWDKPFIGRARGRRGAENAAELLVEGIRFFLDGGAKSVSPVTHEWYEYIEQVTGYVKGLMEQHGHELARAVLGSGQWLIIFTAPVKTFVNGNVSGADIIVLNRADFIANAPRIFSELSRQVLVRDVPFPLRPPQLPDYLSSDRLRAAYRGLLVHYQGKGTTIFARKPQLFVYPAVVLERTDGVLLTAVKESLEFELFVSRGQNAEGDHDSGRDNIDDHVMGVHAASEELLAECSRELGIAIEVSAITEFGGFPQALELNAAPQPRIQFVMRATASGDEWIIVTGEASHFLRRGPAVDRCRFHVWAECHRAGEALMQSAINFPRVQEPRSFFTDGQRHHCAHRTLDERRTSACYVRSIDQRVCCQACVFSTQCWSGERARNLPCGS</sequence>
<evidence type="ECO:0008006" key="3">
    <source>
        <dbReference type="Google" id="ProtNLM"/>
    </source>
</evidence>
<comment type="caution">
    <text evidence="1">The sequence shown here is derived from an EMBL/GenBank/DDBJ whole genome shotgun (WGS) entry which is preliminary data.</text>
</comment>
<keyword evidence="2" id="KW-1185">Reference proteome</keyword>